<feature type="domain" description="Knr4/Smi1-like" evidence="1">
    <location>
        <begin position="51"/>
        <end position="177"/>
    </location>
</feature>
<comment type="caution">
    <text evidence="2">The sequence shown here is derived from an EMBL/GenBank/DDBJ whole genome shotgun (WGS) entry which is preliminary data.</text>
</comment>
<dbReference type="Proteomes" id="UP000650628">
    <property type="component" value="Unassembled WGS sequence"/>
</dbReference>
<keyword evidence="3" id="KW-1185">Reference proteome</keyword>
<dbReference type="SMART" id="SM00860">
    <property type="entry name" value="SMI1_KNR4"/>
    <property type="match status" value="1"/>
</dbReference>
<organism evidence="2 3">
    <name type="scientific">Planotetraspora mira</name>
    <dbReference type="NCBI Taxonomy" id="58121"/>
    <lineage>
        <taxon>Bacteria</taxon>
        <taxon>Bacillati</taxon>
        <taxon>Actinomycetota</taxon>
        <taxon>Actinomycetes</taxon>
        <taxon>Streptosporangiales</taxon>
        <taxon>Streptosporangiaceae</taxon>
        <taxon>Planotetraspora</taxon>
    </lineage>
</organism>
<dbReference type="Pfam" id="PF09346">
    <property type="entry name" value="SMI1_KNR4"/>
    <property type="match status" value="1"/>
</dbReference>
<name>A0A8J3TXG0_9ACTN</name>
<gene>
    <name evidence="2" type="ORF">Pmi06nite_77560</name>
</gene>
<dbReference type="SUPFAM" id="SSF160631">
    <property type="entry name" value="SMI1/KNR4-like"/>
    <property type="match status" value="1"/>
</dbReference>
<dbReference type="RefSeq" id="WP_377344363.1">
    <property type="nucleotide sequence ID" value="NZ_JBHTHH010000032.1"/>
</dbReference>
<dbReference type="InterPro" id="IPR018958">
    <property type="entry name" value="Knr4/Smi1-like_dom"/>
</dbReference>
<accession>A0A8J3TXG0</accession>
<proteinExistence type="predicted"/>
<dbReference type="AlphaFoldDB" id="A0A8J3TXG0"/>
<dbReference type="EMBL" id="BOOO01000049">
    <property type="protein sequence ID" value="GII34314.1"/>
    <property type="molecule type" value="Genomic_DNA"/>
</dbReference>
<evidence type="ECO:0000259" key="1">
    <source>
        <dbReference type="SMART" id="SM00860"/>
    </source>
</evidence>
<sequence>MALVADTAVALAEAGEMSCTDGRIIVVANIDDLIQRVSVKALAAEGQLPRTAKVEELAQAESMLGFTLPPVLVRLYREVANGGFGPDYQLFPLLGEGRTAIDTYFEERSMLLSGDRTRWPAGVLPILDWGCGMYAAVDCLSPEGAVLLFEPNAIGSDDDWPEAWFVDSGSLTEWLETWLSDAGWYVGDADDDGDMRPWEMARTRLSEHG</sequence>
<evidence type="ECO:0000313" key="3">
    <source>
        <dbReference type="Proteomes" id="UP000650628"/>
    </source>
</evidence>
<dbReference type="InterPro" id="IPR037883">
    <property type="entry name" value="Knr4/Smi1-like_sf"/>
</dbReference>
<evidence type="ECO:0000313" key="2">
    <source>
        <dbReference type="EMBL" id="GII34314.1"/>
    </source>
</evidence>
<reference evidence="2 3" key="1">
    <citation type="submission" date="2021-01" db="EMBL/GenBank/DDBJ databases">
        <title>Whole genome shotgun sequence of Planotetraspora mira NBRC 15435.</title>
        <authorList>
            <person name="Komaki H."/>
            <person name="Tamura T."/>
        </authorList>
    </citation>
    <scope>NUCLEOTIDE SEQUENCE [LARGE SCALE GENOMIC DNA]</scope>
    <source>
        <strain evidence="2 3">NBRC 15435</strain>
    </source>
</reference>
<protein>
    <submittedName>
        <fullName evidence="2">SMI1/KNR4 family protein</fullName>
    </submittedName>
</protein>